<dbReference type="STRING" id="768704.Desmer_0157"/>
<protein>
    <recommendedName>
        <fullName evidence="5">Carbohydrate-binding domain-containing protein</fullName>
    </recommendedName>
</protein>
<dbReference type="RefSeq" id="WP_014901152.1">
    <property type="nucleotide sequence ID" value="NC_018515.1"/>
</dbReference>
<keyword evidence="2" id="KW-0732">Signal</keyword>
<reference evidence="4" key="2">
    <citation type="submission" date="2012-08" db="EMBL/GenBank/DDBJ databases">
        <title>Finished genome of Desulfosporosinus meridiei DSM 13257.</title>
        <authorList>
            <person name="Huntemann M."/>
            <person name="Wei C.-L."/>
            <person name="Han J."/>
            <person name="Detter J.C."/>
            <person name="Han C."/>
            <person name="Davenport K."/>
            <person name="Daligault H."/>
            <person name="Erkkila T."/>
            <person name="Gu W."/>
            <person name="Munk A.C.C."/>
            <person name="Teshima H."/>
            <person name="Xu Y."/>
            <person name="Chain P."/>
            <person name="Tapia R."/>
            <person name="Chen A."/>
            <person name="Krypides N."/>
            <person name="Mavromatis K."/>
            <person name="Markowitz V."/>
            <person name="Szeto E."/>
            <person name="Ivanova N."/>
            <person name="Mikhailova N."/>
            <person name="Ovchinnikova G."/>
            <person name="Pagani I."/>
            <person name="Pati A."/>
            <person name="Goodwin L."/>
            <person name="Peters L."/>
            <person name="Pitluck S."/>
            <person name="Woyke T."/>
            <person name="Pester M."/>
            <person name="Spring S."/>
            <person name="Ollivier B."/>
            <person name="Rattei T."/>
            <person name="Klenk H.-P."/>
            <person name="Wagner M."/>
            <person name="Loy A."/>
        </authorList>
    </citation>
    <scope>NUCLEOTIDE SEQUENCE [LARGE SCALE GENOMIC DNA]</scope>
    <source>
        <strain evidence="4">ATCC BAA-275 / DSM 13257 / NCIMB 13706 / S10</strain>
    </source>
</reference>
<feature type="signal peptide" evidence="2">
    <location>
        <begin position="1"/>
        <end position="21"/>
    </location>
</feature>
<dbReference type="Pfam" id="PF14262">
    <property type="entry name" value="Cthe_2159"/>
    <property type="match status" value="1"/>
</dbReference>
<dbReference type="Proteomes" id="UP000005262">
    <property type="component" value="Chromosome"/>
</dbReference>
<feature type="compositionally biased region" description="Gly residues" evidence="1">
    <location>
        <begin position="579"/>
        <end position="590"/>
    </location>
</feature>
<dbReference type="OrthoDB" id="9812829at2"/>
<feature type="chain" id="PRO_5038454550" description="Carbohydrate-binding domain-containing protein" evidence="2">
    <location>
        <begin position="22"/>
        <end position="614"/>
    </location>
</feature>
<dbReference type="InterPro" id="IPR025584">
    <property type="entry name" value="Cthe_2159"/>
</dbReference>
<evidence type="ECO:0000256" key="2">
    <source>
        <dbReference type="SAM" id="SignalP"/>
    </source>
</evidence>
<feature type="region of interest" description="Disordered" evidence="1">
    <location>
        <begin position="570"/>
        <end position="614"/>
    </location>
</feature>
<accession>J7IKY6</accession>
<dbReference type="EMBL" id="CP003629">
    <property type="protein sequence ID" value="AFQ42225.1"/>
    <property type="molecule type" value="Genomic_DNA"/>
</dbReference>
<dbReference type="PROSITE" id="PS51257">
    <property type="entry name" value="PROKAR_LIPOPROTEIN"/>
    <property type="match status" value="1"/>
</dbReference>
<dbReference type="AlphaFoldDB" id="J7IKY6"/>
<feature type="region of interest" description="Disordered" evidence="1">
    <location>
        <begin position="292"/>
        <end position="324"/>
    </location>
</feature>
<name>J7IKY6_DESMD</name>
<evidence type="ECO:0008006" key="5">
    <source>
        <dbReference type="Google" id="ProtNLM"/>
    </source>
</evidence>
<evidence type="ECO:0000313" key="4">
    <source>
        <dbReference type="Proteomes" id="UP000005262"/>
    </source>
</evidence>
<dbReference type="HOGENOM" id="CLU_021406_1_1_9"/>
<keyword evidence="4" id="KW-1185">Reference proteome</keyword>
<organism evidence="3 4">
    <name type="scientific">Desulfosporosinus meridiei (strain ATCC BAA-275 / DSM 13257 / KCTC 12902 / NCIMB 13706 / S10)</name>
    <dbReference type="NCBI Taxonomy" id="768704"/>
    <lineage>
        <taxon>Bacteria</taxon>
        <taxon>Bacillati</taxon>
        <taxon>Bacillota</taxon>
        <taxon>Clostridia</taxon>
        <taxon>Eubacteriales</taxon>
        <taxon>Desulfitobacteriaceae</taxon>
        <taxon>Desulfosporosinus</taxon>
    </lineage>
</organism>
<dbReference type="KEGG" id="dmi:Desmer_0157"/>
<dbReference type="eggNOG" id="ENOG502Z8AD">
    <property type="taxonomic scope" value="Bacteria"/>
</dbReference>
<reference evidence="3 4" key="1">
    <citation type="journal article" date="2012" name="J. Bacteriol.">
        <title>Complete genome sequences of Desulfosporosinus orientis DSM765T, Desulfosporosinus youngiae DSM17734T, Desulfosporosinus meridiei DSM13257T, and Desulfosporosinus acidiphilus DSM22704T.</title>
        <authorList>
            <person name="Pester M."/>
            <person name="Brambilla E."/>
            <person name="Alazard D."/>
            <person name="Rattei T."/>
            <person name="Weinmaier T."/>
            <person name="Han J."/>
            <person name="Lucas S."/>
            <person name="Lapidus A."/>
            <person name="Cheng J.F."/>
            <person name="Goodwin L."/>
            <person name="Pitluck S."/>
            <person name="Peters L."/>
            <person name="Ovchinnikova G."/>
            <person name="Teshima H."/>
            <person name="Detter J.C."/>
            <person name="Han C.S."/>
            <person name="Tapia R."/>
            <person name="Land M.L."/>
            <person name="Hauser L."/>
            <person name="Kyrpides N.C."/>
            <person name="Ivanova N.N."/>
            <person name="Pagani I."/>
            <person name="Huntmann M."/>
            <person name="Wei C.L."/>
            <person name="Davenport K.W."/>
            <person name="Daligault H."/>
            <person name="Chain P.S."/>
            <person name="Chen A."/>
            <person name="Mavromatis K."/>
            <person name="Markowitz V."/>
            <person name="Szeto E."/>
            <person name="Mikhailova N."/>
            <person name="Pati A."/>
            <person name="Wagner M."/>
            <person name="Woyke T."/>
            <person name="Ollivier B."/>
            <person name="Klenk H.P."/>
            <person name="Spring S."/>
            <person name="Loy A."/>
        </authorList>
    </citation>
    <scope>NUCLEOTIDE SEQUENCE [LARGE SCALE GENOMIC DNA]</scope>
    <source>
        <strain evidence="4">ATCC BAA-275 / DSM 13257 / NCIMB 13706 / S10</strain>
    </source>
</reference>
<proteinExistence type="predicted"/>
<evidence type="ECO:0000256" key="1">
    <source>
        <dbReference type="SAM" id="MobiDB-lite"/>
    </source>
</evidence>
<sequence length="614" mass="62725">MKKPLSIVLALALLVTGLAGCASTKESSAVETVSPTSAINPVSVTYADDDFYFDWKNSSYKTIDLNGSSATVNGEGLDVQGSIVTISKSGVYEITGSLTNGSIVVDVNRDTDDGTVFLVLNGAAIQSQTSAPIYVKNAKKAVILLENDTDNSVAGGSEYVVNEDGEPSAAIFSKSDLTITGSGKLAVTADYNDGITSKDDLKITDGSLTVTSKADGIVGRDSVGVKNGTFAITAGKDGIRSTNETDEDKGNVVVENGQFTIAAANDGMQAARLVQIDAGTFQLTSGGGYPGKSINSSNDFGAPPDQKANTSTTDSVQDEESKKGLKAGQGILLNGGNISVSSYEDSLHSNNDLIINGGILTLQSGDDGLHADNNLQITAGEITIKNSYESLESSNITVNGGKINATSTDDGINVNSKTGVLTITGGEVTLNANGDGLDSNGSVNMTGGTVYVDGPTGNGNGSLDYDGNFAISGGTLVASGSSGMAQAPNTNTQPSILMYYTSAQAAGTPITLKDKDGSTVVAYIPLKQYSSVAISSPKLTVGSTYTLYSGDHQIVEVTLSDSLTYLTESGVTTKPQNAGPGGGKGFGGAGNMPPREDGMPPNDSGMPPSDKLPQ</sequence>
<evidence type="ECO:0000313" key="3">
    <source>
        <dbReference type="EMBL" id="AFQ42225.1"/>
    </source>
</evidence>
<gene>
    <name evidence="3" type="ordered locus">Desmer_0157</name>
</gene>